<feature type="repeat" description="TPR" evidence="3">
    <location>
        <begin position="38"/>
        <end position="71"/>
    </location>
</feature>
<evidence type="ECO:0000256" key="6">
    <source>
        <dbReference type="SAM" id="Phobius"/>
    </source>
</evidence>
<dbReference type="InterPro" id="IPR019734">
    <property type="entry name" value="TPR_rpt"/>
</dbReference>
<evidence type="ECO:0000256" key="3">
    <source>
        <dbReference type="PROSITE-ProRule" id="PRU00339"/>
    </source>
</evidence>
<keyword evidence="1" id="KW-0677">Repeat</keyword>
<evidence type="ECO:0000256" key="1">
    <source>
        <dbReference type="ARBA" id="ARBA00022737"/>
    </source>
</evidence>
<dbReference type="Pfam" id="PF00069">
    <property type="entry name" value="Pkinase"/>
    <property type="match status" value="1"/>
</dbReference>
<reference evidence="8" key="1">
    <citation type="submission" date="2021-01" db="EMBL/GenBank/DDBJ databases">
        <authorList>
            <consortium name="Genoscope - CEA"/>
            <person name="William W."/>
        </authorList>
    </citation>
    <scope>NUCLEOTIDE SEQUENCE</scope>
</reference>
<dbReference type="PROSITE" id="PS50005">
    <property type="entry name" value="TPR"/>
    <property type="match status" value="7"/>
</dbReference>
<feature type="repeat" description="TPR" evidence="3">
    <location>
        <begin position="136"/>
        <end position="169"/>
    </location>
</feature>
<dbReference type="Pfam" id="PF13181">
    <property type="entry name" value="TPR_8"/>
    <property type="match status" value="3"/>
</dbReference>
<evidence type="ECO:0000313" key="8">
    <source>
        <dbReference type="EMBL" id="CAD8116827.1"/>
    </source>
</evidence>
<keyword evidence="6" id="KW-0812">Transmembrane</keyword>
<feature type="repeat" description="TPR" evidence="3">
    <location>
        <begin position="796"/>
        <end position="829"/>
    </location>
</feature>
<dbReference type="SMART" id="SM00028">
    <property type="entry name" value="TPR"/>
    <property type="match status" value="10"/>
</dbReference>
<evidence type="ECO:0000259" key="7">
    <source>
        <dbReference type="PROSITE" id="PS50011"/>
    </source>
</evidence>
<accession>A0A8S1QQC5</accession>
<keyword evidence="2 3" id="KW-0802">TPR repeat</keyword>
<dbReference type="InterPro" id="IPR050498">
    <property type="entry name" value="Ycf3"/>
</dbReference>
<keyword evidence="4" id="KW-0547">Nucleotide-binding</keyword>
<dbReference type="InterPro" id="IPR000719">
    <property type="entry name" value="Prot_kinase_dom"/>
</dbReference>
<dbReference type="GO" id="GO:0004672">
    <property type="term" value="F:protein kinase activity"/>
    <property type="evidence" value="ECO:0007669"/>
    <property type="project" value="InterPro"/>
</dbReference>
<dbReference type="GO" id="GO:0005524">
    <property type="term" value="F:ATP binding"/>
    <property type="evidence" value="ECO:0007669"/>
    <property type="project" value="UniProtKB-UniRule"/>
</dbReference>
<feature type="binding site" evidence="4">
    <location>
        <position position="1072"/>
    </location>
    <ligand>
        <name>ATP</name>
        <dbReference type="ChEBI" id="CHEBI:30616"/>
    </ligand>
</feature>
<dbReference type="Pfam" id="PF00515">
    <property type="entry name" value="TPR_1"/>
    <property type="match status" value="2"/>
</dbReference>
<dbReference type="InterPro" id="IPR017441">
    <property type="entry name" value="Protein_kinase_ATP_BS"/>
</dbReference>
<name>A0A8S1QQC5_PARPR</name>
<evidence type="ECO:0000256" key="5">
    <source>
        <dbReference type="SAM" id="Coils"/>
    </source>
</evidence>
<feature type="transmembrane region" description="Helical" evidence="6">
    <location>
        <begin position="125"/>
        <end position="147"/>
    </location>
</feature>
<evidence type="ECO:0000256" key="2">
    <source>
        <dbReference type="ARBA" id="ARBA00022803"/>
    </source>
</evidence>
<dbReference type="PROSITE" id="PS50293">
    <property type="entry name" value="TPR_REGION"/>
    <property type="match status" value="2"/>
</dbReference>
<sequence length="1867" mass="222808">MQTIERQKIDDMLNNNMVDEALNYINDSLYLCPNSASAQTLTLKGKILLIKKLYDEAIINLNQAIQLNPFIEESFYLRSHDDCERALKLNPNYALAYAGLGILMVKQSKNYDGLFFLNKLQNQMIIVAQLIIIQVLRFFYYLGNLYLHIDNYDPGLRNLNKAIQIDKKFANAYEKRGMLFWKTGYKDKALKDFDKLIELKPTSYNAYACRAILNEIIGEDEKALIDFNKVIELKSDSMMLYHQRGLLKMKSLKIDEKEITQMLNNKAFDQNCWKQSKLRSKLKKYYKEIILGQQQIIMQTIEDFNKAFELNPEFLQAKFCRNLLKGMINGDRISLSGFIEFLQIKPSLFDKVVDQDPNQSEEDEISMLKYYFCGIKNQKLKDSEKPIDIDYKTLLQYFSQSPIEQKIIKQEKMIKELINKIELDSNSAELYINIGNLYMKQRNYELALENLNKGIELDPKSFLAYFKRGILMVKQSKNYDGLFFLNKLQNQMIIVAQLIIIQVLRFFYYLGNLYLHIDNYDPGLRNLNKAIQIDKKFANAYEKRGMLFWKTGYKDKALKDFDKLIELKPTSYNAYACRAILNEIIGEDEKALIDFNKVIELKSDSMMLYHQRGLLKMKSLKIDEKEITQMLNNKAFDQNCWKQSKLRSKLKKYYKEIILGQQQIIMQTIEDFNKAFELNPEFLQAKFCRNLLKGMINGDRISLSGFIEFLQIKPSLFDKVVDQDPNQSEEDEISMLKYYFCGIKNQKLKDSEKPIDIDYKTLLQYFSQSPIEQKIIKQEKMIKELINKIELDSNSAELYINIGNLYMKQRNYELALENLNKGIELDPKSFLAYFKRDYQEALKILEFDQENLEKQVNMNQQDYQSKSLNIIKLVKNIQHGITQIKLQFRKAEKLNQQQTQTSYDLLSLLEQQVKQQLRGQSSQFNNNQDYHQNKKNYLKQINVQNEQINSDLNNVRNSNSNLQAHTKIHDQETNNEILQLEIQKETSTIDYQDLLKQQQNLYQNYRISLDRSIFYLLKNFPDLFTFNEQESDLEDNQRSQLVLENGLLLGLGSSGQVYYTVNPKTNKPAALKVQSNCTFDDIIYKTIECKLQYSISLKYPESIIGIQGKIIIRQNSFNNYNMYAYLDLGLGSLRYFRNKMVRFTESQLDNIYNSILDSIIKLHTLNISHGDIKLENIINTTDNGWVLGDFGSAQAYLTPYGNYPIVGTMAYLPKQIRKARNNNHQYFKMNLFKKDIYAFQLVMLQLIFYEENFYKLQKILDEQQYIHPKIDQLYNKDFISIKAEFMKLKFERKQLIKQLIPIHVQVYQNFNLNYQYEVELNSYIYLSNFAKEKKLNNFLYILLKLQNIENLENRVMQMRIAKKFYRKYTPLISAQEIFDEIVFEQLTKLEYDIYFDIFEIKGAKMLQLMICQGYQQVQKTENYSLKLQEAEILYVMGNWDDARIIINGIDNELELDNDEQILKLCYLKARLNNQWIEAFEDIITYIRNYKEPFQMLIEWQFIILDSLWINKSLRQINIMYLKYQVWEPEKIKRKLNLTNYLPQLLFDFNSFEIFKQQEVTFHSFMEQMRQFNYDNYSIFFQFWAYCELCDYNSENYYDLITLFINFIEDNLEEYYFIWIAYDQFAQYLTYIKDYKLAHQYFEKALKIIQNDCPLNQYNVYYHLWRLEFKEKQQCNWDIFGIILKILMKMPKTNLNDYLEKILFDELNSQVKLFNFKLDTKPLVQEILSEEDIRTLSLNSELQRRFFQKNISFQECMSIIEELFPQVYIRSGNKHNFDDFLIFSFANLTKMKTESEFLQKQFQYLVRLLQSFTILSSINPNSQIFQKLINEHIEFKSYIQKCLFFFDVERSEEAFNMYNSYLYHQIYY</sequence>
<keyword evidence="5" id="KW-0175">Coiled coil</keyword>
<organism evidence="8 9">
    <name type="scientific">Paramecium primaurelia</name>
    <dbReference type="NCBI Taxonomy" id="5886"/>
    <lineage>
        <taxon>Eukaryota</taxon>
        <taxon>Sar</taxon>
        <taxon>Alveolata</taxon>
        <taxon>Ciliophora</taxon>
        <taxon>Intramacronucleata</taxon>
        <taxon>Oligohymenophorea</taxon>
        <taxon>Peniculida</taxon>
        <taxon>Parameciidae</taxon>
        <taxon>Paramecium</taxon>
    </lineage>
</organism>
<gene>
    <name evidence="8" type="ORF">PPRIM_AZ9-3.1.T1820007</name>
</gene>
<dbReference type="PROSITE" id="PS00107">
    <property type="entry name" value="PROTEIN_KINASE_ATP"/>
    <property type="match status" value="1"/>
</dbReference>
<evidence type="ECO:0000313" key="9">
    <source>
        <dbReference type="Proteomes" id="UP000688137"/>
    </source>
</evidence>
<keyword evidence="6" id="KW-1133">Transmembrane helix</keyword>
<proteinExistence type="predicted"/>
<dbReference type="PANTHER" id="PTHR44858">
    <property type="entry name" value="TETRATRICOPEPTIDE REPEAT PROTEIN 6"/>
    <property type="match status" value="1"/>
</dbReference>
<feature type="repeat" description="TPR" evidence="3">
    <location>
        <begin position="428"/>
        <end position="461"/>
    </location>
</feature>
<dbReference type="PANTHER" id="PTHR44858:SF1">
    <property type="entry name" value="UDP-N-ACETYLGLUCOSAMINE--PEPTIDE N-ACETYLGLUCOSAMINYLTRANSFERASE SPINDLY-RELATED"/>
    <property type="match status" value="1"/>
</dbReference>
<keyword evidence="9" id="KW-1185">Reference proteome</keyword>
<feature type="repeat" description="TPR" evidence="3">
    <location>
        <begin position="538"/>
        <end position="571"/>
    </location>
</feature>
<feature type="repeat" description="TPR" evidence="3">
    <location>
        <begin position="170"/>
        <end position="203"/>
    </location>
</feature>
<dbReference type="EMBL" id="CAJJDM010000191">
    <property type="protein sequence ID" value="CAD8116827.1"/>
    <property type="molecule type" value="Genomic_DNA"/>
</dbReference>
<keyword evidence="6" id="KW-0472">Membrane</keyword>
<evidence type="ECO:0000256" key="4">
    <source>
        <dbReference type="PROSITE-ProRule" id="PRU10141"/>
    </source>
</evidence>
<feature type="coiled-coil region" evidence="5">
    <location>
        <begin position="938"/>
        <end position="965"/>
    </location>
</feature>
<comment type="caution">
    <text evidence="8">The sequence shown here is derived from an EMBL/GenBank/DDBJ whole genome shotgun (WGS) entry which is preliminary data.</text>
</comment>
<feature type="repeat" description="TPR" evidence="3">
    <location>
        <begin position="504"/>
        <end position="537"/>
    </location>
</feature>
<keyword evidence="4" id="KW-0067">ATP-binding</keyword>
<feature type="domain" description="Protein kinase" evidence="7">
    <location>
        <begin position="1043"/>
        <end position="1306"/>
    </location>
</feature>
<dbReference type="SMART" id="SM00220">
    <property type="entry name" value="S_TKc"/>
    <property type="match status" value="1"/>
</dbReference>
<dbReference type="PROSITE" id="PS50011">
    <property type="entry name" value="PROTEIN_KINASE_DOM"/>
    <property type="match status" value="1"/>
</dbReference>
<protein>
    <recommendedName>
        <fullName evidence="7">Protein kinase domain-containing protein</fullName>
    </recommendedName>
</protein>
<dbReference type="Proteomes" id="UP000688137">
    <property type="component" value="Unassembled WGS sequence"/>
</dbReference>